<sequence length="257" mass="28572">MEKYMPALVVGRERGLPSVWAIYIIAETAMSSTHLQAAVKLQKKALRNAISHRLRQLSPQSINEQSQAITERILSLPSFKSCRSISCYLSMPSAEATTDAVIHEILSSGKKLYVPKIKTADGTMDFLRVYSADDIASFLSGKWGIREPGELWGEQRRESILTSPSETLDMILLPGVAFDRGLSRLGHGKGYYDRFISAYTSSGRSKPLLVGIGLNEQLLDMNQVPVVDHDWCLDVLVTPREMIVREDLADEQTGDSK</sequence>
<accession>A0A8H4QW91</accession>
<comment type="caution">
    <text evidence="7">The sequence shown here is derived from an EMBL/GenBank/DDBJ whole genome shotgun (WGS) entry which is preliminary data.</text>
</comment>
<dbReference type="InterPro" id="IPR002698">
    <property type="entry name" value="FTHF_cligase"/>
</dbReference>
<dbReference type="NCBIfam" id="TIGR02727">
    <property type="entry name" value="MTHFS_bact"/>
    <property type="match status" value="1"/>
</dbReference>
<dbReference type="EMBL" id="JAACJL010000017">
    <property type="protein sequence ID" value="KAF4618664.1"/>
    <property type="molecule type" value="Genomic_DNA"/>
</dbReference>
<comment type="similarity">
    <text evidence="1 6">Belongs to the 5-formyltetrahydrofolate cyclo-ligase family.</text>
</comment>
<evidence type="ECO:0000256" key="3">
    <source>
        <dbReference type="ARBA" id="ARBA00022840"/>
    </source>
</evidence>
<comment type="cofactor">
    <cofactor evidence="6">
        <name>Mg(2+)</name>
        <dbReference type="ChEBI" id="CHEBI:18420"/>
    </cofactor>
</comment>
<dbReference type="Gene3D" id="3.40.50.10420">
    <property type="entry name" value="NagB/RpiA/CoA transferase-like"/>
    <property type="match status" value="1"/>
</dbReference>
<dbReference type="EC" id="6.3.3.2" evidence="5 6"/>
<gene>
    <name evidence="7" type="ORF">D9613_010123</name>
</gene>
<comment type="catalytic activity">
    <reaction evidence="4 6">
        <text>(6S)-5-formyl-5,6,7,8-tetrahydrofolate + ATP = (6R)-5,10-methenyltetrahydrofolate + ADP + phosphate</text>
        <dbReference type="Rhea" id="RHEA:10488"/>
        <dbReference type="ChEBI" id="CHEBI:30616"/>
        <dbReference type="ChEBI" id="CHEBI:43474"/>
        <dbReference type="ChEBI" id="CHEBI:57455"/>
        <dbReference type="ChEBI" id="CHEBI:57457"/>
        <dbReference type="ChEBI" id="CHEBI:456216"/>
        <dbReference type="EC" id="6.3.3.2"/>
    </reaction>
</comment>
<dbReference type="PANTHER" id="PTHR23407">
    <property type="entry name" value="ATPASE INHIBITOR/5-FORMYLTETRAHYDROFOLATE CYCLO-LIGASE"/>
    <property type="match status" value="1"/>
</dbReference>
<organism evidence="7 8">
    <name type="scientific">Agrocybe pediades</name>
    <dbReference type="NCBI Taxonomy" id="84607"/>
    <lineage>
        <taxon>Eukaryota</taxon>
        <taxon>Fungi</taxon>
        <taxon>Dikarya</taxon>
        <taxon>Basidiomycota</taxon>
        <taxon>Agaricomycotina</taxon>
        <taxon>Agaricomycetes</taxon>
        <taxon>Agaricomycetidae</taxon>
        <taxon>Agaricales</taxon>
        <taxon>Agaricineae</taxon>
        <taxon>Strophariaceae</taxon>
        <taxon>Agrocybe</taxon>
    </lineage>
</organism>
<dbReference type="GO" id="GO:0009396">
    <property type="term" value="P:folic acid-containing compound biosynthetic process"/>
    <property type="evidence" value="ECO:0007669"/>
    <property type="project" value="TreeGrafter"/>
</dbReference>
<proteinExistence type="inferred from homology"/>
<dbReference type="PANTHER" id="PTHR23407:SF1">
    <property type="entry name" value="5-FORMYLTETRAHYDROFOLATE CYCLO-LIGASE"/>
    <property type="match status" value="1"/>
</dbReference>
<dbReference type="GO" id="GO:0030272">
    <property type="term" value="F:5-formyltetrahydrofolate cyclo-ligase activity"/>
    <property type="evidence" value="ECO:0007669"/>
    <property type="project" value="UniProtKB-EC"/>
</dbReference>
<keyword evidence="8" id="KW-1185">Reference proteome</keyword>
<name>A0A8H4QW91_9AGAR</name>
<keyword evidence="6" id="KW-0460">Magnesium</keyword>
<protein>
    <recommendedName>
        <fullName evidence="5 6">5-formyltetrahydrofolate cyclo-ligase</fullName>
        <ecNumber evidence="5 6">6.3.3.2</ecNumber>
    </recommendedName>
</protein>
<evidence type="ECO:0000313" key="7">
    <source>
        <dbReference type="EMBL" id="KAF4618664.1"/>
    </source>
</evidence>
<evidence type="ECO:0000256" key="6">
    <source>
        <dbReference type="RuleBase" id="RU361279"/>
    </source>
</evidence>
<evidence type="ECO:0000313" key="8">
    <source>
        <dbReference type="Proteomes" id="UP000521872"/>
    </source>
</evidence>
<keyword evidence="2 6" id="KW-0547">Nucleotide-binding</keyword>
<dbReference type="GO" id="GO:0005524">
    <property type="term" value="F:ATP binding"/>
    <property type="evidence" value="ECO:0007669"/>
    <property type="project" value="UniProtKB-KW"/>
</dbReference>
<dbReference type="InterPro" id="IPR037171">
    <property type="entry name" value="NagB/RpiA_transferase-like"/>
</dbReference>
<dbReference type="InterPro" id="IPR024185">
    <property type="entry name" value="FTHF_cligase-like_sf"/>
</dbReference>
<keyword evidence="3 6" id="KW-0067">ATP-binding</keyword>
<dbReference type="Proteomes" id="UP000521872">
    <property type="component" value="Unassembled WGS sequence"/>
</dbReference>
<dbReference type="Pfam" id="PF01812">
    <property type="entry name" value="5-FTHF_cyc-lig"/>
    <property type="match status" value="1"/>
</dbReference>
<dbReference type="SUPFAM" id="SSF100950">
    <property type="entry name" value="NagB/RpiA/CoA transferase-like"/>
    <property type="match status" value="1"/>
</dbReference>
<evidence type="ECO:0000256" key="5">
    <source>
        <dbReference type="ARBA" id="ARBA00038966"/>
    </source>
</evidence>
<evidence type="ECO:0000256" key="1">
    <source>
        <dbReference type="ARBA" id="ARBA00010638"/>
    </source>
</evidence>
<keyword evidence="6" id="KW-0479">Metal-binding</keyword>
<dbReference type="GO" id="GO:0046872">
    <property type="term" value="F:metal ion binding"/>
    <property type="evidence" value="ECO:0007669"/>
    <property type="project" value="UniProtKB-KW"/>
</dbReference>
<reference evidence="7 8" key="1">
    <citation type="submission" date="2019-12" db="EMBL/GenBank/DDBJ databases">
        <authorList>
            <person name="Floudas D."/>
            <person name="Bentzer J."/>
            <person name="Ahren D."/>
            <person name="Johansson T."/>
            <person name="Persson P."/>
            <person name="Tunlid A."/>
        </authorList>
    </citation>
    <scope>NUCLEOTIDE SEQUENCE [LARGE SCALE GENOMIC DNA]</scope>
    <source>
        <strain evidence="7 8">CBS 102.39</strain>
    </source>
</reference>
<evidence type="ECO:0000256" key="2">
    <source>
        <dbReference type="ARBA" id="ARBA00022741"/>
    </source>
</evidence>
<evidence type="ECO:0000256" key="4">
    <source>
        <dbReference type="ARBA" id="ARBA00036539"/>
    </source>
</evidence>
<dbReference type="AlphaFoldDB" id="A0A8H4QW91"/>
<dbReference type="GO" id="GO:0035999">
    <property type="term" value="P:tetrahydrofolate interconversion"/>
    <property type="evidence" value="ECO:0007669"/>
    <property type="project" value="TreeGrafter"/>
</dbReference>